<evidence type="ECO:0000256" key="4">
    <source>
        <dbReference type="ARBA" id="ARBA00022737"/>
    </source>
</evidence>
<accession>A0A8H6Z2S7</accession>
<protein>
    <recommendedName>
        <fullName evidence="7">Vacuolar protein 8</fullName>
    </recommendedName>
</protein>
<organism evidence="8 9">
    <name type="scientific">Mycena venus</name>
    <dbReference type="NCBI Taxonomy" id="2733690"/>
    <lineage>
        <taxon>Eukaryota</taxon>
        <taxon>Fungi</taxon>
        <taxon>Dikarya</taxon>
        <taxon>Basidiomycota</taxon>
        <taxon>Agaricomycotina</taxon>
        <taxon>Agaricomycetes</taxon>
        <taxon>Agaricomycetidae</taxon>
        <taxon>Agaricales</taxon>
        <taxon>Marasmiineae</taxon>
        <taxon>Mycenaceae</taxon>
        <taxon>Mycena</taxon>
    </lineage>
</organism>
<dbReference type="InterPro" id="IPR045156">
    <property type="entry name" value="Vac8"/>
</dbReference>
<dbReference type="OrthoDB" id="7537227at2759"/>
<reference evidence="8" key="1">
    <citation type="submission" date="2020-05" db="EMBL/GenBank/DDBJ databases">
        <title>Mycena genomes resolve the evolution of fungal bioluminescence.</title>
        <authorList>
            <person name="Tsai I.J."/>
        </authorList>
    </citation>
    <scope>NUCLEOTIDE SEQUENCE</scope>
    <source>
        <strain evidence="8">CCC161011</strain>
    </source>
</reference>
<evidence type="ECO:0000256" key="2">
    <source>
        <dbReference type="ARBA" id="ARBA00005462"/>
    </source>
</evidence>
<keyword evidence="5" id="KW-0472">Membrane</keyword>
<evidence type="ECO:0000256" key="1">
    <source>
        <dbReference type="ARBA" id="ARBA00004592"/>
    </source>
</evidence>
<evidence type="ECO:0000256" key="3">
    <source>
        <dbReference type="ARBA" id="ARBA00022554"/>
    </source>
</evidence>
<comment type="subcellular location">
    <subcellularLocation>
        <location evidence="1">Vacuole membrane</location>
        <topology evidence="1">Lipid-anchor</topology>
    </subcellularLocation>
</comment>
<comment type="similarity">
    <text evidence="2">Belongs to the beta-catenin family.</text>
</comment>
<sequence>MLAFCLAGKIPGTHEKSSRTVGAAVAGAYLCARCSAVVQVSPQSIHSDWSDSKPPGATISIHAVAKPLMRLMYHQQASKYMKQDRNLPLSRENVNMYLSWLEYKYVGTATKKKILEYIARKKKLSDADAFEVAQTLLLNSDVVHAFLQAADTQLQIYACDVLVNLATNTSSAPVVLQLNPCGRLVSFLRGSDATLTARALKVLEWIAGRPDGAQAVVEAGALNLVEELFGCSETEVRTGTCDVLTNLAWEKSTSGSVIRANPSRALVSLLRDPDPEVGEAAAWVLTWIAYWAEGAQVVIDARMLDLLDVVLKLPNQVPTCWVLEFLASHESTTGFVLNANPCGHIVALLALGNIPKDALLALRSIATSLEGALAVVDAGTLQVLDTLLESENWEVRGAACGLMGDLAFHVLGSQGEWPEAQLRKLVRLLSDKEHGVVATAMRALRRTVSRLQDVTLVIDAGVLPVVVALLRDQNVNVIRNAVRTLASTALWADGALAVCEAEEPGMIDQLLESPDGGVQAWTYNRCQKLVELWREGKPGVADHAAYALAKLAFWADGSVAVVEAGVLQGLNAFAHCAIPGINPGQRLVALLQDQESIVVESALRALASIALHADGALAISDSEAPIIVNQLLECSESGVRDETCKLLGNLASFEAAAAAAWRDNRCHKLVELSHDGIPVVATSAVYALAKMAYWPDGAMAVVEAGVLQLLGELVGSSIVGIHRWVAVLLVNLARHPPLTTTVLAVNPCERLMTLLHDNDSDIIGLACEALSLISQSLDGAQAIMEAGTNSMIDDLLESSNTNVRMWICGLVGNLACFTPVVPAVWDGNRVQKFMELSRNDVPAVAYGAVFALSRIAGSVGGATAVIEGGILQICDQLLESGIVSVRRFACVLLQNVASHESTAGTLLTINPCRRLVALLRDPETIVVESAVCALACIASHADGALAVTEAEVPTVIDRLLDSSENGVRESTYDARSLWIYHVRIQLLLHTMRRMHSQRWRTGAMAPQPLLQQGGLQLLNDLAESSIPGVRRWVVVLLTYLTRHSSLTAAVMAANPCQKLIALLQDDDLDIVEPTCEALIWISDSPEGAQAVLNAGINDIFDQLFESSNTNVLTWICGLVGNLARLPSVVPALWDGNRGKILVGLSRKNVVSVAHNAVYALALIAYWAEGAVAVVNAGVLQQLEELVQSPITGLRTWTCVMLENLARHEPTLTSLLGTNPCERLVNLLRDSEPSVVESAVRALAFIASQANGALAVCEAGAPEAFDQLLESSESGVRNWTCQLLGNLACFEATAMATCPVHRCRKLVELSRDDDPLVSDNALYALAKIAHWADGATAVVEAGALQQLDELFASVFPGVQRWTTEMLAHLVCHPSMVAAVLAANPCRGLVTLIRGGHPDVIVPASDALSQISQSVEGAQAAVEAGVNGVLEQLLDSSNTDVRIWTCYLIGNLCRLLPAMQVIWQGNRCNMVVELSHDASPTVSANAVYALSQIALSVDGAAAVIEAGALKRLDELMQCTSEVRKQACYMVGNLAFHTSNFAALSATNPCERLIMLLRNDDSVIDAAAFALSSIGSSADGAQAVLKAGTLDLLDTLFEHPHVDVRGHTFRALDSHPFCVILTSGSAESPPGF</sequence>
<dbReference type="EMBL" id="JACAZI010000002">
    <property type="protein sequence ID" value="KAF7369622.1"/>
    <property type="molecule type" value="Genomic_DNA"/>
</dbReference>
<proteinExistence type="inferred from homology"/>
<name>A0A8H6Z2S7_9AGAR</name>
<dbReference type="Pfam" id="PF00514">
    <property type="entry name" value="Arm"/>
    <property type="match status" value="1"/>
</dbReference>
<dbReference type="Gene3D" id="1.25.10.10">
    <property type="entry name" value="Leucine-rich Repeat Variant"/>
    <property type="match status" value="9"/>
</dbReference>
<evidence type="ECO:0000313" key="9">
    <source>
        <dbReference type="Proteomes" id="UP000620124"/>
    </source>
</evidence>
<evidence type="ECO:0000313" key="8">
    <source>
        <dbReference type="EMBL" id="KAF7369622.1"/>
    </source>
</evidence>
<dbReference type="InterPro" id="IPR011989">
    <property type="entry name" value="ARM-like"/>
</dbReference>
<comment type="caution">
    <text evidence="8">The sequence shown here is derived from an EMBL/GenBank/DDBJ whole genome shotgun (WGS) entry which is preliminary data.</text>
</comment>
<dbReference type="InterPro" id="IPR016024">
    <property type="entry name" value="ARM-type_fold"/>
</dbReference>
<dbReference type="GO" id="GO:0005774">
    <property type="term" value="C:vacuolar membrane"/>
    <property type="evidence" value="ECO:0007669"/>
    <property type="project" value="UniProtKB-SubCell"/>
</dbReference>
<keyword evidence="6" id="KW-0449">Lipoprotein</keyword>
<gene>
    <name evidence="8" type="ORF">MVEN_00293000</name>
</gene>
<evidence type="ECO:0000256" key="7">
    <source>
        <dbReference type="ARBA" id="ARBA00026209"/>
    </source>
</evidence>
<dbReference type="GO" id="GO:0043495">
    <property type="term" value="F:protein-membrane adaptor activity"/>
    <property type="evidence" value="ECO:0007669"/>
    <property type="project" value="InterPro"/>
</dbReference>
<dbReference type="InterPro" id="IPR000225">
    <property type="entry name" value="Armadillo"/>
</dbReference>
<dbReference type="SUPFAM" id="SSF48371">
    <property type="entry name" value="ARM repeat"/>
    <property type="match status" value="3"/>
</dbReference>
<dbReference type="PANTHER" id="PTHR47249">
    <property type="entry name" value="VACUOLAR PROTEIN 8"/>
    <property type="match status" value="1"/>
</dbReference>
<evidence type="ECO:0000256" key="6">
    <source>
        <dbReference type="ARBA" id="ARBA00023288"/>
    </source>
</evidence>
<keyword evidence="4" id="KW-0677">Repeat</keyword>
<dbReference type="Proteomes" id="UP000620124">
    <property type="component" value="Unassembled WGS sequence"/>
</dbReference>
<keyword evidence="3" id="KW-0926">Vacuole</keyword>
<dbReference type="SMART" id="SM00185">
    <property type="entry name" value="ARM"/>
    <property type="match status" value="19"/>
</dbReference>
<dbReference type="PANTHER" id="PTHR47249:SF1">
    <property type="entry name" value="VACUOLAR PROTEIN 8"/>
    <property type="match status" value="1"/>
</dbReference>
<keyword evidence="9" id="KW-1185">Reference proteome</keyword>
<dbReference type="GO" id="GO:0071562">
    <property type="term" value="P:nucleus-vacuole junction assembly"/>
    <property type="evidence" value="ECO:0007669"/>
    <property type="project" value="InterPro"/>
</dbReference>
<evidence type="ECO:0000256" key="5">
    <source>
        <dbReference type="ARBA" id="ARBA00023136"/>
    </source>
</evidence>